<sequence>MSGRGPEAAAERYHGGPPLTTVEHRVSGQGPEAAAERHHGGPALTTVGHRASGDLLGSVIDGTATDFAIISRPGRDVTVLVGAVERPESLAGIRLGHRDEPGSEALVLVPYRQLAERGFPAPDDGTPLLTLAVRGEERHPLGAVLARLPRQRVPLGEGSFDSDDAAYAATVRAIIDNEIGTGQGANFVIKRTYTADISGYTPAVALSVLRELLAAERGAYWTFLVRVGDLTLVGASPERHVSLESGVLQMNPISGTYRYPAGGPTLDGVTAFLADRKETEELYMVVDEELKMMCRICEPGSTRMIGPFLKEMAWVAHTEYHLEGRSRRDVRDVLRETMFAPTVTGSPVESAARVIRRYEPAGRGYYSGIIGLAGRDDQGEPMLDSAILIRTAAIEPGGRLSISVGSTLVRHSDPLAEVAETQAKAAGLLAAFGAAGGGEFADHPEVVAALRRRNDDIGAFWAGLTSSTTRSERLHEHNVLVIDAEDTFTAMLEHQLRMLGLWVTIRRFDEDFDLAGHDLVMVGPGPGDPCAADDPKIAKLAAVVDELLGSGRPFMATCLSHQVLSRRLGLPVLRRSLPNQGTQRWIDLFGSRERVGFYNTFSARSEHDRLDTWAGTVQVSRDPGTAEVHALRGPRFASVQFHPESLLTIDGPRILTGMAEGVLAQ</sequence>
<reference evidence="8 9" key="1">
    <citation type="submission" date="2019-10" db="EMBL/GenBank/DDBJ databases">
        <title>Nocardia macrotermitis sp. nov. and Nocardia aurantia sp. nov., isolated from the gut of fungus growing-termite Macrotermes natalensis.</title>
        <authorList>
            <person name="Benndorf R."/>
            <person name="Schwitalla J."/>
            <person name="Martin K."/>
            <person name="De Beer W."/>
            <person name="Kaster A.-K."/>
            <person name="Vollmers J."/>
            <person name="Poulsen M."/>
            <person name="Beemelmanns C."/>
        </authorList>
    </citation>
    <scope>NUCLEOTIDE SEQUENCE [LARGE SCALE GENOMIC DNA]</scope>
    <source>
        <strain evidence="8 9">RB56</strain>
    </source>
</reference>
<dbReference type="SUPFAM" id="SSF52317">
    <property type="entry name" value="Class I glutamine amidotransferase-like"/>
    <property type="match status" value="1"/>
</dbReference>
<evidence type="ECO:0000256" key="1">
    <source>
        <dbReference type="ARBA" id="ARBA00012266"/>
    </source>
</evidence>
<evidence type="ECO:0000313" key="8">
    <source>
        <dbReference type="EMBL" id="MQY26706.1"/>
    </source>
</evidence>
<evidence type="ECO:0000256" key="4">
    <source>
        <dbReference type="ARBA" id="ARBA00047683"/>
    </source>
</evidence>
<proteinExistence type="predicted"/>
<keyword evidence="8" id="KW-0413">Isomerase</keyword>
<dbReference type="Gene3D" id="3.60.120.10">
    <property type="entry name" value="Anthranilate synthase"/>
    <property type="match status" value="1"/>
</dbReference>
<dbReference type="EC" id="4.1.3.27" evidence="1"/>
<dbReference type="AlphaFoldDB" id="A0A7K0DLT0"/>
<organism evidence="8 9">
    <name type="scientific">Nocardia aurantia</name>
    <dbReference type="NCBI Taxonomy" id="2585199"/>
    <lineage>
        <taxon>Bacteria</taxon>
        <taxon>Bacillati</taxon>
        <taxon>Actinomycetota</taxon>
        <taxon>Actinomycetes</taxon>
        <taxon>Mycobacteriales</taxon>
        <taxon>Nocardiaceae</taxon>
        <taxon>Nocardia</taxon>
    </lineage>
</organism>
<dbReference type="EMBL" id="WEGI01000004">
    <property type="protein sequence ID" value="MQY26706.1"/>
    <property type="molecule type" value="Genomic_DNA"/>
</dbReference>
<dbReference type="InterPro" id="IPR019999">
    <property type="entry name" value="Anth_synth_I-like"/>
</dbReference>
<evidence type="ECO:0000256" key="2">
    <source>
        <dbReference type="ARBA" id="ARBA00022962"/>
    </source>
</evidence>
<evidence type="ECO:0000259" key="6">
    <source>
        <dbReference type="Pfam" id="PF00117"/>
    </source>
</evidence>
<dbReference type="SUPFAM" id="SSF56322">
    <property type="entry name" value="ADC synthase"/>
    <property type="match status" value="1"/>
</dbReference>
<keyword evidence="9" id="KW-1185">Reference proteome</keyword>
<dbReference type="InterPro" id="IPR015890">
    <property type="entry name" value="Chorismate_C"/>
</dbReference>
<dbReference type="InterPro" id="IPR017926">
    <property type="entry name" value="GATASE"/>
</dbReference>
<dbReference type="InterPro" id="IPR029062">
    <property type="entry name" value="Class_I_gatase-like"/>
</dbReference>
<keyword evidence="3" id="KW-0456">Lyase</keyword>
<keyword evidence="2" id="KW-0315">Glutamine amidotransferase</keyword>
<dbReference type="PROSITE" id="PS51273">
    <property type="entry name" value="GATASE_TYPE_1"/>
    <property type="match status" value="1"/>
</dbReference>
<feature type="region of interest" description="Disordered" evidence="5">
    <location>
        <begin position="1"/>
        <end position="44"/>
    </location>
</feature>
<name>A0A7K0DLT0_9NOCA</name>
<dbReference type="Pfam" id="PF00117">
    <property type="entry name" value="GATase"/>
    <property type="match status" value="1"/>
</dbReference>
<evidence type="ECO:0000256" key="5">
    <source>
        <dbReference type="SAM" id="MobiDB-lite"/>
    </source>
</evidence>
<evidence type="ECO:0000256" key="3">
    <source>
        <dbReference type="ARBA" id="ARBA00023239"/>
    </source>
</evidence>
<comment type="catalytic activity">
    <reaction evidence="4">
        <text>chorismate + L-glutamine = anthranilate + pyruvate + L-glutamate + H(+)</text>
        <dbReference type="Rhea" id="RHEA:21732"/>
        <dbReference type="ChEBI" id="CHEBI:15361"/>
        <dbReference type="ChEBI" id="CHEBI:15378"/>
        <dbReference type="ChEBI" id="CHEBI:16567"/>
        <dbReference type="ChEBI" id="CHEBI:29748"/>
        <dbReference type="ChEBI" id="CHEBI:29985"/>
        <dbReference type="ChEBI" id="CHEBI:58359"/>
        <dbReference type="EC" id="4.1.3.27"/>
    </reaction>
</comment>
<dbReference type="PANTHER" id="PTHR11236">
    <property type="entry name" value="AMINOBENZOATE/ANTHRANILATE SYNTHASE"/>
    <property type="match status" value="1"/>
</dbReference>
<dbReference type="Pfam" id="PF00425">
    <property type="entry name" value="Chorismate_bind"/>
    <property type="match status" value="1"/>
</dbReference>
<feature type="domain" description="Glutamine amidotransferase" evidence="6">
    <location>
        <begin position="480"/>
        <end position="655"/>
    </location>
</feature>
<accession>A0A7K0DLT0</accession>
<dbReference type="GO" id="GO:0004049">
    <property type="term" value="F:anthranilate synthase activity"/>
    <property type="evidence" value="ECO:0007669"/>
    <property type="project" value="UniProtKB-EC"/>
</dbReference>
<protein>
    <recommendedName>
        <fullName evidence="1">anthranilate synthase</fullName>
        <ecNumber evidence="1">4.1.3.27</ecNumber>
    </recommendedName>
</protein>
<dbReference type="PRINTS" id="PR00097">
    <property type="entry name" value="ANTSNTHASEII"/>
</dbReference>
<dbReference type="GO" id="GO:0016853">
    <property type="term" value="F:isomerase activity"/>
    <property type="evidence" value="ECO:0007669"/>
    <property type="project" value="UniProtKB-KW"/>
</dbReference>
<dbReference type="GO" id="GO:0000162">
    <property type="term" value="P:L-tryptophan biosynthetic process"/>
    <property type="evidence" value="ECO:0007669"/>
    <property type="project" value="TreeGrafter"/>
</dbReference>
<evidence type="ECO:0000313" key="9">
    <source>
        <dbReference type="Proteomes" id="UP000431401"/>
    </source>
</evidence>
<feature type="domain" description="Chorismate-utilising enzyme C-terminal" evidence="7">
    <location>
        <begin position="165"/>
        <end position="424"/>
    </location>
</feature>
<dbReference type="InterPro" id="IPR006221">
    <property type="entry name" value="TrpG/PapA_dom"/>
</dbReference>
<gene>
    <name evidence="8" type="primary">menF_2</name>
    <name evidence="8" type="ORF">NRB56_22780</name>
</gene>
<dbReference type="Gene3D" id="3.40.50.880">
    <property type="match status" value="1"/>
</dbReference>
<dbReference type="PRINTS" id="PR00096">
    <property type="entry name" value="GATASE"/>
</dbReference>
<dbReference type="PANTHER" id="PTHR11236:SF49">
    <property type="entry name" value="ANTHRANILATE SYNTHASE COMPONENT 1"/>
    <property type="match status" value="1"/>
</dbReference>
<dbReference type="CDD" id="cd01743">
    <property type="entry name" value="GATase1_Anthranilate_Synthase"/>
    <property type="match status" value="1"/>
</dbReference>
<comment type="caution">
    <text evidence="8">The sequence shown here is derived from an EMBL/GenBank/DDBJ whole genome shotgun (WGS) entry which is preliminary data.</text>
</comment>
<dbReference type="InterPro" id="IPR005801">
    <property type="entry name" value="ADC_synthase"/>
</dbReference>
<evidence type="ECO:0000259" key="7">
    <source>
        <dbReference type="Pfam" id="PF00425"/>
    </source>
</evidence>
<dbReference type="Proteomes" id="UP000431401">
    <property type="component" value="Unassembled WGS sequence"/>
</dbReference>